<evidence type="ECO:0000256" key="6">
    <source>
        <dbReference type="ARBA" id="ARBA00022833"/>
    </source>
</evidence>
<evidence type="ECO:0000256" key="7">
    <source>
        <dbReference type="PROSITE-ProRule" id="PRU00091"/>
    </source>
</evidence>
<sequence>MESFRKWFYRPKRDDKSLLAQFFFADEALNIIASELDSFDGRKDPGRCTTLVNQLRQSQDKVLTITNAIMDVLIGDERANRDFRVKFPEDVLQENLAGQLWFGAECLAAGSSIMNKEAESTAMRPLAKAVTKSLETVRNLLRDTCLRNNTPNGPIKLDSNELVTEMLLESLKIFDKLFAEFELAYVSAMVPVKSMQEYELQELIGVLFSETLQRALKMKLLTQEMVDDCDPALMFTIPRLAIVSGLLIFPSGPLCIDKPMEEMSNMFRPFRTLLHKIRELLWTLNKRELYMLEKLLCDNEQIGDVKSVDVDVHCDLDDFIEQFYGDCHKEDAVYSSNESVETATVEEKTFDHYEPVSATVDIPSTSGYLIPNSIAHDIIVASIADAPQSSDRVDSPPDHDSLEVISVAAATLSSILTEERDNSAKNSPKNKPKTDLESPNDSGICTENTSLDRSPSLDCQCAGNAASVGCKCGTRVRNSPRHHVKGKKSGEYSPGTSKLLPKSTLPLRKRSKIPKQVEGLIDEDSSSVGSSDTSSFNSNCADDEEIALAMQAAQIASRNEVRAKYRSSEDLIHRLFVCIAGVADQLQTNFASDLRNILKSVFLMNTSDSNETSKNVETTSLEASLEYRPSEDDVIENNEFSVDPNILAQEALFDTNVYFHLDSENDTEDDYSNHPRHNQEEDRSISSDLDRYASLREDLANLHVNGESQAHAVERPPIWIPDVEAPKCMSCGVNFTVVKRRHHCRNCGKVFCARCSSNSVPLPKFGHHKPVRVCNRCFIYNLTPFTM</sequence>
<feature type="region of interest" description="Disordered" evidence="8">
    <location>
        <begin position="664"/>
        <end position="687"/>
    </location>
</feature>
<dbReference type="InterPro" id="IPR017455">
    <property type="entry name" value="Znf_FYVE-rel"/>
</dbReference>
<feature type="region of interest" description="Disordered" evidence="8">
    <location>
        <begin position="416"/>
        <end position="449"/>
    </location>
</feature>
<keyword evidence="5 7" id="KW-0863">Zinc-finger</keyword>
<name>A0AA38M4K6_9CUCU</name>
<dbReference type="PROSITE" id="PS50178">
    <property type="entry name" value="ZF_FYVE"/>
    <property type="match status" value="1"/>
</dbReference>
<dbReference type="PANTHER" id="PTHR46465:SF2">
    <property type="entry name" value="LATERAL SIGNALING TARGET PROTEIN 2 HOMOLOG"/>
    <property type="match status" value="1"/>
</dbReference>
<dbReference type="InterPro" id="IPR011011">
    <property type="entry name" value="Znf_FYVE_PHD"/>
</dbReference>
<accession>A0AA38M4K6</accession>
<dbReference type="AlphaFoldDB" id="A0AA38M4K6"/>
<keyword evidence="6" id="KW-0862">Zinc</keyword>
<evidence type="ECO:0000259" key="9">
    <source>
        <dbReference type="PROSITE" id="PS50178"/>
    </source>
</evidence>
<evidence type="ECO:0000313" key="11">
    <source>
        <dbReference type="Proteomes" id="UP001168821"/>
    </source>
</evidence>
<reference evidence="10" key="1">
    <citation type="journal article" date="2023" name="G3 (Bethesda)">
        <title>Whole genome assemblies of Zophobas morio and Tenebrio molitor.</title>
        <authorList>
            <person name="Kaur S."/>
            <person name="Stinson S.A."/>
            <person name="diCenzo G.C."/>
        </authorList>
    </citation>
    <scope>NUCLEOTIDE SEQUENCE</scope>
    <source>
        <strain evidence="10">QUZm001</strain>
    </source>
</reference>
<dbReference type="InterPro" id="IPR000306">
    <property type="entry name" value="Znf_FYVE"/>
</dbReference>
<feature type="compositionally biased region" description="Basic and acidic residues" evidence="8">
    <location>
        <begin position="671"/>
        <end position="687"/>
    </location>
</feature>
<dbReference type="Proteomes" id="UP001168821">
    <property type="component" value="Unassembled WGS sequence"/>
</dbReference>
<feature type="compositionally biased region" description="Polar residues" evidence="8">
    <location>
        <begin position="437"/>
        <end position="449"/>
    </location>
</feature>
<protein>
    <recommendedName>
        <fullName evidence="3">Lateral signaling target protein 2 homolog</fullName>
    </recommendedName>
</protein>
<gene>
    <name evidence="10" type="ORF">Zmor_025833</name>
</gene>
<feature type="region of interest" description="Disordered" evidence="8">
    <location>
        <begin position="474"/>
        <end position="501"/>
    </location>
</feature>
<evidence type="ECO:0000256" key="8">
    <source>
        <dbReference type="SAM" id="MobiDB-lite"/>
    </source>
</evidence>
<dbReference type="EMBL" id="JALNTZ010000008">
    <property type="protein sequence ID" value="KAJ3643101.1"/>
    <property type="molecule type" value="Genomic_DNA"/>
</dbReference>
<dbReference type="GO" id="GO:0008270">
    <property type="term" value="F:zinc ion binding"/>
    <property type="evidence" value="ECO:0007669"/>
    <property type="project" value="UniProtKB-KW"/>
</dbReference>
<proteinExistence type="inferred from homology"/>
<keyword evidence="11" id="KW-1185">Reference proteome</keyword>
<evidence type="ECO:0000256" key="4">
    <source>
        <dbReference type="ARBA" id="ARBA00022723"/>
    </source>
</evidence>
<evidence type="ECO:0000256" key="3">
    <source>
        <dbReference type="ARBA" id="ARBA00019870"/>
    </source>
</evidence>
<comment type="caution">
    <text evidence="10">The sequence shown here is derived from an EMBL/GenBank/DDBJ whole genome shotgun (WGS) entry which is preliminary data.</text>
</comment>
<dbReference type="Gene3D" id="3.30.40.10">
    <property type="entry name" value="Zinc/RING finger domain, C3HC4 (zinc finger)"/>
    <property type="match status" value="1"/>
</dbReference>
<keyword evidence="4" id="KW-0479">Metal-binding</keyword>
<comment type="function">
    <text evidence="1">Negative regulator of epidermal growth factor receptor (EGFR) signaling.</text>
</comment>
<dbReference type="InterPro" id="IPR013083">
    <property type="entry name" value="Znf_RING/FYVE/PHD"/>
</dbReference>
<evidence type="ECO:0000256" key="1">
    <source>
        <dbReference type="ARBA" id="ARBA00003580"/>
    </source>
</evidence>
<dbReference type="Pfam" id="PF01363">
    <property type="entry name" value="FYVE"/>
    <property type="match status" value="1"/>
</dbReference>
<organism evidence="10 11">
    <name type="scientific">Zophobas morio</name>
    <dbReference type="NCBI Taxonomy" id="2755281"/>
    <lineage>
        <taxon>Eukaryota</taxon>
        <taxon>Metazoa</taxon>
        <taxon>Ecdysozoa</taxon>
        <taxon>Arthropoda</taxon>
        <taxon>Hexapoda</taxon>
        <taxon>Insecta</taxon>
        <taxon>Pterygota</taxon>
        <taxon>Neoptera</taxon>
        <taxon>Endopterygota</taxon>
        <taxon>Coleoptera</taxon>
        <taxon>Polyphaga</taxon>
        <taxon>Cucujiformia</taxon>
        <taxon>Tenebrionidae</taxon>
        <taxon>Zophobas</taxon>
    </lineage>
</organism>
<comment type="similarity">
    <text evidence="2">Belongs to the lst-2 family.</text>
</comment>
<dbReference type="SMART" id="SM00064">
    <property type="entry name" value="FYVE"/>
    <property type="match status" value="1"/>
</dbReference>
<evidence type="ECO:0000256" key="2">
    <source>
        <dbReference type="ARBA" id="ARBA00008755"/>
    </source>
</evidence>
<dbReference type="SUPFAM" id="SSF57903">
    <property type="entry name" value="FYVE/PHD zinc finger"/>
    <property type="match status" value="1"/>
</dbReference>
<dbReference type="GO" id="GO:0031901">
    <property type="term" value="C:early endosome membrane"/>
    <property type="evidence" value="ECO:0007669"/>
    <property type="project" value="TreeGrafter"/>
</dbReference>
<evidence type="ECO:0000313" key="10">
    <source>
        <dbReference type="EMBL" id="KAJ3643101.1"/>
    </source>
</evidence>
<feature type="domain" description="FYVE-type" evidence="9">
    <location>
        <begin position="722"/>
        <end position="778"/>
    </location>
</feature>
<dbReference type="CDD" id="cd15731">
    <property type="entry name" value="FYVE_LST2"/>
    <property type="match status" value="1"/>
</dbReference>
<dbReference type="InterPro" id="IPR051118">
    <property type="entry name" value="LST-2"/>
</dbReference>
<evidence type="ECO:0000256" key="5">
    <source>
        <dbReference type="ARBA" id="ARBA00022771"/>
    </source>
</evidence>
<feature type="compositionally biased region" description="Basic residues" evidence="8">
    <location>
        <begin position="478"/>
        <end position="487"/>
    </location>
</feature>
<dbReference type="InterPro" id="IPR043269">
    <property type="entry name" value="FYVE_LST2"/>
</dbReference>
<dbReference type="PANTHER" id="PTHR46465">
    <property type="entry name" value="LATERAL SIGNALING TARGET PROTEIN 2 HOMOLOG"/>
    <property type="match status" value="1"/>
</dbReference>